<comment type="cofactor">
    <cofactor evidence="1">
        <name>Mg(2+)</name>
        <dbReference type="ChEBI" id="CHEBI:18420"/>
    </cofactor>
</comment>
<evidence type="ECO:0000313" key="11">
    <source>
        <dbReference type="Proteomes" id="UP000219439"/>
    </source>
</evidence>
<dbReference type="OrthoDB" id="9789509at2"/>
<comment type="similarity">
    <text evidence="7 8">Belongs to the glutamine synthetase family.</text>
</comment>
<gene>
    <name evidence="10" type="ORF">SAMN06265368_3600</name>
</gene>
<reference evidence="10 11" key="1">
    <citation type="submission" date="2017-09" db="EMBL/GenBank/DDBJ databases">
        <authorList>
            <person name="Ehlers B."/>
            <person name="Leendertz F.H."/>
        </authorList>
    </citation>
    <scope>NUCLEOTIDE SEQUENCE [LARGE SCALE GENOMIC DNA]</scope>
    <source>
        <strain evidence="10 11">DSM 18289</strain>
    </source>
</reference>
<dbReference type="PANTHER" id="PTHR43785:SF12">
    <property type="entry name" value="TYPE-1 GLUTAMINE SYNTHETASE 2"/>
    <property type="match status" value="1"/>
</dbReference>
<evidence type="ECO:0000256" key="6">
    <source>
        <dbReference type="ARBA" id="ARBA00023231"/>
    </source>
</evidence>
<name>A0A285PK56_9HYPH</name>
<sequence>MISNPLLFTATSDIAGKTRGKAFPLSDLDKRSKRGIGWVPTNVQITCFDSIADSPFGSLGDLLLIPDMETLVAVDFEDGKPVERFALGDITSLDGEAWNCCTRSILKSALARLKNAGGVELFSAFEHEFQIKDVDGSPGEGFSLGAFSERRAFGECLMEALKQGGLIPDTFMKEYGAAQYEVTNAPTTGVTSADHAVILRELTRLSAKRMGENATFTPIRDPSGVGNGVHIHLSFRDKEGNPKTHDDSDPHGMSALSGSFIAGVLKYLDSIVALTAPSAISYLRLTPHRWSAAFNNLGYRDREASLRICPVTSNDPTSIAKQYNFEFRAADAAASPHLALAAIIHAGAQGIEDNLPKPDVTQDDLSLLSEQELTDRGFIRLPQSLPGALERFEQNEVVRGWFGEEFANIYLAHKRGELDYLKDMSESEICAAYESVY</sequence>
<organism evidence="10 11">
    <name type="scientific">Cohaesibacter gelatinilyticus</name>
    <dbReference type="NCBI Taxonomy" id="372072"/>
    <lineage>
        <taxon>Bacteria</taxon>
        <taxon>Pseudomonadati</taxon>
        <taxon>Pseudomonadota</taxon>
        <taxon>Alphaproteobacteria</taxon>
        <taxon>Hyphomicrobiales</taxon>
        <taxon>Cohaesibacteraceae</taxon>
    </lineage>
</organism>
<dbReference type="SUPFAM" id="SSF55931">
    <property type="entry name" value="Glutamine synthetase/guanido kinase"/>
    <property type="match status" value="1"/>
</dbReference>
<proteinExistence type="inferred from homology"/>
<keyword evidence="4" id="KW-0547">Nucleotide-binding</keyword>
<dbReference type="InterPro" id="IPR036651">
    <property type="entry name" value="Gln_synt_N_sf"/>
</dbReference>
<accession>A0A285PK56</accession>
<feature type="domain" description="GS catalytic" evidence="9">
    <location>
        <begin position="102"/>
        <end position="437"/>
    </location>
</feature>
<keyword evidence="11" id="KW-1185">Reference proteome</keyword>
<dbReference type="PANTHER" id="PTHR43785">
    <property type="entry name" value="GAMMA-GLUTAMYLPUTRESCINE SYNTHETASE"/>
    <property type="match status" value="1"/>
</dbReference>
<evidence type="ECO:0000256" key="2">
    <source>
        <dbReference type="ARBA" id="ARBA00003117"/>
    </source>
</evidence>
<evidence type="ECO:0000256" key="8">
    <source>
        <dbReference type="RuleBase" id="RU000384"/>
    </source>
</evidence>
<evidence type="ECO:0000313" key="10">
    <source>
        <dbReference type="EMBL" id="SNZ20496.1"/>
    </source>
</evidence>
<dbReference type="InterPro" id="IPR008146">
    <property type="entry name" value="Gln_synth_cat_dom"/>
</dbReference>
<comment type="function">
    <text evidence="2">Catalyzes the ATP-dependent biosynthesis of glutamine from glutamate and ammonia.</text>
</comment>
<keyword evidence="3" id="KW-0436">Ligase</keyword>
<evidence type="ECO:0000256" key="7">
    <source>
        <dbReference type="PROSITE-ProRule" id="PRU01331"/>
    </source>
</evidence>
<dbReference type="GO" id="GO:0005524">
    <property type="term" value="F:ATP binding"/>
    <property type="evidence" value="ECO:0007669"/>
    <property type="project" value="UniProtKB-KW"/>
</dbReference>
<dbReference type="PROSITE" id="PS51987">
    <property type="entry name" value="GS_CATALYTIC"/>
    <property type="match status" value="1"/>
</dbReference>
<dbReference type="GO" id="GO:0004356">
    <property type="term" value="F:glutamine synthetase activity"/>
    <property type="evidence" value="ECO:0007669"/>
    <property type="project" value="InterPro"/>
</dbReference>
<evidence type="ECO:0000256" key="4">
    <source>
        <dbReference type="ARBA" id="ARBA00022741"/>
    </source>
</evidence>
<evidence type="ECO:0000256" key="1">
    <source>
        <dbReference type="ARBA" id="ARBA00001946"/>
    </source>
</evidence>
<dbReference type="Proteomes" id="UP000219439">
    <property type="component" value="Unassembled WGS sequence"/>
</dbReference>
<evidence type="ECO:0000259" key="9">
    <source>
        <dbReference type="PROSITE" id="PS51987"/>
    </source>
</evidence>
<evidence type="ECO:0000256" key="5">
    <source>
        <dbReference type="ARBA" id="ARBA00022840"/>
    </source>
</evidence>
<dbReference type="InterPro" id="IPR008147">
    <property type="entry name" value="Gln_synt_N"/>
</dbReference>
<dbReference type="AlphaFoldDB" id="A0A285PK56"/>
<keyword evidence="5" id="KW-0067">ATP-binding</keyword>
<dbReference type="InterPro" id="IPR014746">
    <property type="entry name" value="Gln_synth/guanido_kin_cat_dom"/>
</dbReference>
<dbReference type="Pfam" id="PF16952">
    <property type="entry name" value="Gln-synt_N_2"/>
    <property type="match status" value="1"/>
</dbReference>
<keyword evidence="6" id="KW-0535">Nitrogen fixation</keyword>
<dbReference type="Gene3D" id="3.10.20.70">
    <property type="entry name" value="Glutamine synthetase, N-terminal domain"/>
    <property type="match status" value="1"/>
</dbReference>
<evidence type="ECO:0000256" key="3">
    <source>
        <dbReference type="ARBA" id="ARBA00022598"/>
    </source>
</evidence>
<dbReference type="Gene3D" id="3.30.590.10">
    <property type="entry name" value="Glutamine synthetase/guanido kinase, catalytic domain"/>
    <property type="match status" value="1"/>
</dbReference>
<dbReference type="Pfam" id="PF00120">
    <property type="entry name" value="Gln-synt_C"/>
    <property type="match status" value="1"/>
</dbReference>
<dbReference type="SMART" id="SM01230">
    <property type="entry name" value="Gln-synt_C"/>
    <property type="match status" value="1"/>
</dbReference>
<protein>
    <submittedName>
        <fullName evidence="10">Glutamine synthetase</fullName>
    </submittedName>
</protein>
<dbReference type="RefSeq" id="WP_097154877.1">
    <property type="nucleotide sequence ID" value="NZ_OBEL01000005.1"/>
</dbReference>
<dbReference type="GO" id="GO:0006542">
    <property type="term" value="P:glutamine biosynthetic process"/>
    <property type="evidence" value="ECO:0007669"/>
    <property type="project" value="InterPro"/>
</dbReference>
<dbReference type="EMBL" id="OBEL01000005">
    <property type="protein sequence ID" value="SNZ20496.1"/>
    <property type="molecule type" value="Genomic_DNA"/>
</dbReference>